<dbReference type="RefSeq" id="XP_025362948.1">
    <property type="nucleotide sequence ID" value="XM_025504376.1"/>
</dbReference>
<evidence type="ECO:0000256" key="2">
    <source>
        <dbReference type="ARBA" id="ARBA00022692"/>
    </source>
</evidence>
<feature type="transmembrane region" description="Helical" evidence="6">
    <location>
        <begin position="265"/>
        <end position="291"/>
    </location>
</feature>
<evidence type="ECO:0000313" key="8">
    <source>
        <dbReference type="Proteomes" id="UP000245884"/>
    </source>
</evidence>
<evidence type="ECO:0008006" key="9">
    <source>
        <dbReference type="Google" id="ProtNLM"/>
    </source>
</evidence>
<dbReference type="InterPro" id="IPR007271">
    <property type="entry name" value="Nuc_sug_transpt"/>
</dbReference>
<dbReference type="EMBL" id="KZ819665">
    <property type="protein sequence ID" value="PWN28336.1"/>
    <property type="molecule type" value="Genomic_DNA"/>
</dbReference>
<gene>
    <name evidence="7" type="ORF">BDZ90DRAFT_218716</name>
</gene>
<comment type="subcellular location">
    <subcellularLocation>
        <location evidence="1">Membrane</location>
        <topology evidence="1">Multi-pass membrane protein</topology>
    </subcellularLocation>
</comment>
<evidence type="ECO:0000256" key="3">
    <source>
        <dbReference type="ARBA" id="ARBA00022989"/>
    </source>
</evidence>
<feature type="transmembrane region" description="Helical" evidence="6">
    <location>
        <begin position="351"/>
        <end position="370"/>
    </location>
</feature>
<sequence>MSPPSASSPSSQVDRSAAIPLLVAGMLVTGICNSLFTKYQDQQCVANCSDPDPSKHTEFSQPVLQTAQMFVGECLCVIPPVVALARSRWGARRGKGRYTALPTSIQEEESDPVSTSNGEAATAASLWSPHAVYFALPAICDLTGTTLMNVGLILTPVSIYQMTRGALVLWVGVFSVLFLRRHLHVYQWAALCTVMLGVSVVGLSGTILRDEPREKAEGVATDQEPEVPPALAAFLGVLLILFAQLFSASQFVLEEKIMTRYNVDPLLAVSYEGLFGLTTVLLAMPLLHYFYGATPSGRGGYFDIVTGWRQMTGNSAVLWSSVAISLSIALFNGCGLAVTRALSATARSTIDTCRTLGIWIGSLLLGWEVLTWRSGPAQATGFALLVYGTLVFNGIVRPPTFLRPREGGEPLGVGTEGPAAAGAELPGSTPPVAISDATAAREAASTGVLVDAGDADRTASGRGTRG</sequence>
<feature type="transmembrane region" description="Helical" evidence="6">
    <location>
        <begin position="316"/>
        <end position="339"/>
    </location>
</feature>
<dbReference type="GO" id="GO:0015165">
    <property type="term" value="F:pyrimidine nucleotide-sugar transmembrane transporter activity"/>
    <property type="evidence" value="ECO:0007669"/>
    <property type="project" value="InterPro"/>
</dbReference>
<evidence type="ECO:0000256" key="5">
    <source>
        <dbReference type="SAM" id="MobiDB-lite"/>
    </source>
</evidence>
<keyword evidence="4 6" id="KW-0472">Membrane</keyword>
<feature type="region of interest" description="Disordered" evidence="5">
    <location>
        <begin position="406"/>
        <end position="433"/>
    </location>
</feature>
<keyword evidence="3 6" id="KW-1133">Transmembrane helix</keyword>
<keyword evidence="2 6" id="KW-0812">Transmembrane</keyword>
<feature type="transmembrane region" description="Helical" evidence="6">
    <location>
        <begin position="228"/>
        <end position="253"/>
    </location>
</feature>
<dbReference type="AlphaFoldDB" id="A0A316USR0"/>
<feature type="transmembrane region" description="Helical" evidence="6">
    <location>
        <begin position="17"/>
        <end position="36"/>
    </location>
</feature>
<dbReference type="GO" id="GO:0000139">
    <property type="term" value="C:Golgi membrane"/>
    <property type="evidence" value="ECO:0007669"/>
    <property type="project" value="InterPro"/>
</dbReference>
<reference evidence="7 8" key="1">
    <citation type="journal article" date="2018" name="Mol. Biol. Evol.">
        <title>Broad Genomic Sampling Reveals a Smut Pathogenic Ancestry of the Fungal Clade Ustilaginomycotina.</title>
        <authorList>
            <person name="Kijpornyongpan T."/>
            <person name="Mondo S.J."/>
            <person name="Barry K."/>
            <person name="Sandor L."/>
            <person name="Lee J."/>
            <person name="Lipzen A."/>
            <person name="Pangilinan J."/>
            <person name="LaButti K."/>
            <person name="Hainaut M."/>
            <person name="Henrissat B."/>
            <person name="Grigoriev I.V."/>
            <person name="Spatafora J.W."/>
            <person name="Aime M.C."/>
        </authorList>
    </citation>
    <scope>NUCLEOTIDE SEQUENCE [LARGE SCALE GENOMIC DNA]</scope>
    <source>
        <strain evidence="7 8">MCA 5214</strain>
    </source>
</reference>
<feature type="compositionally biased region" description="Low complexity" evidence="5">
    <location>
        <begin position="416"/>
        <end position="427"/>
    </location>
</feature>
<dbReference type="PIRSF" id="PIRSF036436">
    <property type="entry name" value="UCP036436"/>
    <property type="match status" value="1"/>
</dbReference>
<dbReference type="Pfam" id="PF04142">
    <property type="entry name" value="Nuc_sug_transp"/>
    <property type="match status" value="1"/>
</dbReference>
<organism evidence="7 8">
    <name type="scientific">Jaminaea rosea</name>
    <dbReference type="NCBI Taxonomy" id="1569628"/>
    <lineage>
        <taxon>Eukaryota</taxon>
        <taxon>Fungi</taxon>
        <taxon>Dikarya</taxon>
        <taxon>Basidiomycota</taxon>
        <taxon>Ustilaginomycotina</taxon>
        <taxon>Exobasidiomycetes</taxon>
        <taxon>Microstromatales</taxon>
        <taxon>Microstromatales incertae sedis</taxon>
        <taxon>Jaminaea</taxon>
    </lineage>
</organism>
<keyword evidence="8" id="KW-1185">Reference proteome</keyword>
<dbReference type="InterPro" id="IPR037185">
    <property type="entry name" value="EmrE-like"/>
</dbReference>
<dbReference type="PANTHER" id="PTHR13146">
    <property type="match status" value="1"/>
</dbReference>
<accession>A0A316USR0</accession>
<dbReference type="PANTHER" id="PTHR13146:SF0">
    <property type="entry name" value="SOLUTE CARRIER FAMILY 35 MEMBER F6"/>
    <property type="match status" value="1"/>
</dbReference>
<protein>
    <recommendedName>
        <fullName evidence="9">Integral membrane protein</fullName>
    </recommendedName>
</protein>
<proteinExistence type="predicted"/>
<feature type="transmembrane region" description="Helical" evidence="6">
    <location>
        <begin position="131"/>
        <end position="153"/>
    </location>
</feature>
<evidence type="ECO:0000256" key="6">
    <source>
        <dbReference type="SAM" id="Phobius"/>
    </source>
</evidence>
<feature type="transmembrane region" description="Helical" evidence="6">
    <location>
        <begin position="376"/>
        <end position="396"/>
    </location>
</feature>
<dbReference type="Proteomes" id="UP000245884">
    <property type="component" value="Unassembled WGS sequence"/>
</dbReference>
<dbReference type="GeneID" id="37026199"/>
<evidence type="ECO:0000256" key="4">
    <source>
        <dbReference type="ARBA" id="ARBA00023136"/>
    </source>
</evidence>
<feature type="transmembrane region" description="Helical" evidence="6">
    <location>
        <begin position="159"/>
        <end position="179"/>
    </location>
</feature>
<evidence type="ECO:0000313" key="7">
    <source>
        <dbReference type="EMBL" id="PWN28336.1"/>
    </source>
</evidence>
<dbReference type="SUPFAM" id="SSF103481">
    <property type="entry name" value="Multidrug resistance efflux transporter EmrE"/>
    <property type="match status" value="1"/>
</dbReference>
<feature type="transmembrane region" description="Helical" evidence="6">
    <location>
        <begin position="186"/>
        <end position="208"/>
    </location>
</feature>
<dbReference type="STRING" id="1569628.A0A316USR0"/>
<evidence type="ECO:0000256" key="1">
    <source>
        <dbReference type="ARBA" id="ARBA00004141"/>
    </source>
</evidence>
<name>A0A316USR0_9BASI</name>
<dbReference type="OrthoDB" id="408493at2759"/>
<dbReference type="InterPro" id="IPR012404">
    <property type="entry name" value="UCP036436"/>
</dbReference>